<comment type="similarity">
    <text evidence="2 7">Belongs to the DMRL synthase family.</text>
</comment>
<accession>A0A387AQ61</accession>
<name>A0A387AQ61_9LACO</name>
<sequence>MEYEGKLIASNDAKVAIVVSKFNKSVTDKLRAGAKSIFLRYGIAENNIDTVWVPGAFEIPAIAKLLLSSNKYDGVCALGSVIKGQTSHYDYVCSGVTSGINQIALEFSTPITFGVLTTDTLEQAQQRAGGKGGNKGEECATDIIELIDLRKQLS</sequence>
<dbReference type="GO" id="GO:0009231">
    <property type="term" value="P:riboflavin biosynthetic process"/>
    <property type="evidence" value="ECO:0007669"/>
    <property type="project" value="UniProtKB-UniRule"/>
</dbReference>
<evidence type="ECO:0000313" key="9">
    <source>
        <dbReference type="Proteomes" id="UP000272003"/>
    </source>
</evidence>
<dbReference type="HAMAP" id="MF_00178">
    <property type="entry name" value="Lumazine_synth"/>
    <property type="match status" value="1"/>
</dbReference>
<dbReference type="PANTHER" id="PTHR21058:SF0">
    <property type="entry name" value="6,7-DIMETHYL-8-RIBITYLLUMAZINE SYNTHASE"/>
    <property type="match status" value="1"/>
</dbReference>
<evidence type="ECO:0000256" key="2">
    <source>
        <dbReference type="ARBA" id="ARBA00007424"/>
    </source>
</evidence>
<dbReference type="Gene3D" id="3.40.50.960">
    <property type="entry name" value="Lumazine/riboflavin synthase"/>
    <property type="match status" value="1"/>
</dbReference>
<dbReference type="NCBIfam" id="TIGR00114">
    <property type="entry name" value="lumazine-synth"/>
    <property type="match status" value="1"/>
</dbReference>
<dbReference type="OrthoDB" id="9809709at2"/>
<feature type="active site" description="Proton donor" evidence="7">
    <location>
        <position position="88"/>
    </location>
</feature>
<feature type="binding site" evidence="7">
    <location>
        <position position="127"/>
    </location>
    <ligand>
        <name>(2S)-2-hydroxy-3-oxobutyl phosphate</name>
        <dbReference type="ChEBI" id="CHEBI:58830"/>
    </ligand>
</feature>
<keyword evidence="9" id="KW-1185">Reference proteome</keyword>
<evidence type="ECO:0000256" key="6">
    <source>
        <dbReference type="ARBA" id="ARBA00048785"/>
    </source>
</evidence>
<organism evidence="8 9">
    <name type="scientific">Apilactobacillus bombintestini</name>
    <dbReference type="NCBI Taxonomy" id="2419772"/>
    <lineage>
        <taxon>Bacteria</taxon>
        <taxon>Bacillati</taxon>
        <taxon>Bacillota</taxon>
        <taxon>Bacilli</taxon>
        <taxon>Lactobacillales</taxon>
        <taxon>Lactobacillaceae</taxon>
        <taxon>Apilactobacillus</taxon>
    </lineage>
</organism>
<dbReference type="RefSeq" id="WP_120783907.1">
    <property type="nucleotide sequence ID" value="NZ_CP032626.1"/>
</dbReference>
<dbReference type="AlphaFoldDB" id="A0A387AQ61"/>
<dbReference type="KEGG" id="abom:D7I45_00835"/>
<evidence type="ECO:0000256" key="1">
    <source>
        <dbReference type="ARBA" id="ARBA00004917"/>
    </source>
</evidence>
<feature type="binding site" evidence="7">
    <location>
        <begin position="80"/>
        <end position="82"/>
    </location>
    <ligand>
        <name>5-amino-6-(D-ribitylamino)uracil</name>
        <dbReference type="ChEBI" id="CHEBI:15934"/>
    </ligand>
</feature>
<comment type="function">
    <text evidence="7">Catalyzes the formation of 6,7-dimethyl-8-ribityllumazine by condensation of 5-amino-6-(D-ribitylamino)uracil with 3,4-dihydroxy-2-butanone 4-phosphate. This is the penultimate step in the biosynthesis of riboflavin.</text>
</comment>
<dbReference type="CDD" id="cd09209">
    <property type="entry name" value="Lumazine_synthase-I"/>
    <property type="match status" value="1"/>
</dbReference>
<dbReference type="InterPro" id="IPR034964">
    <property type="entry name" value="LS"/>
</dbReference>
<dbReference type="GO" id="GO:0000906">
    <property type="term" value="F:6,7-dimethyl-8-ribityllumazine synthase activity"/>
    <property type="evidence" value="ECO:0007669"/>
    <property type="project" value="UniProtKB-UniRule"/>
</dbReference>
<dbReference type="Pfam" id="PF00885">
    <property type="entry name" value="DMRL_synthase"/>
    <property type="match status" value="1"/>
</dbReference>
<comment type="pathway">
    <text evidence="1 7">Cofactor biosynthesis; riboflavin biosynthesis; riboflavin from 2-hydroxy-3-oxobutyl phosphate and 5-amino-6-(D-ribitylamino)uracil: step 1/2.</text>
</comment>
<keyword evidence="4 7" id="KW-0686">Riboflavin biosynthesis</keyword>
<comment type="catalytic activity">
    <reaction evidence="6 7">
        <text>(2S)-2-hydroxy-3-oxobutyl phosphate + 5-amino-6-(D-ribitylamino)uracil = 6,7-dimethyl-8-(1-D-ribityl)lumazine + phosphate + 2 H2O + H(+)</text>
        <dbReference type="Rhea" id="RHEA:26152"/>
        <dbReference type="ChEBI" id="CHEBI:15377"/>
        <dbReference type="ChEBI" id="CHEBI:15378"/>
        <dbReference type="ChEBI" id="CHEBI:15934"/>
        <dbReference type="ChEBI" id="CHEBI:43474"/>
        <dbReference type="ChEBI" id="CHEBI:58201"/>
        <dbReference type="ChEBI" id="CHEBI:58830"/>
        <dbReference type="EC" id="2.5.1.78"/>
    </reaction>
</comment>
<dbReference type="EMBL" id="CP032626">
    <property type="protein sequence ID" value="AYF92133.1"/>
    <property type="molecule type" value="Genomic_DNA"/>
</dbReference>
<evidence type="ECO:0000256" key="5">
    <source>
        <dbReference type="ARBA" id="ARBA00022679"/>
    </source>
</evidence>
<proteinExistence type="inferred from homology"/>
<evidence type="ECO:0000256" key="3">
    <source>
        <dbReference type="ARBA" id="ARBA00012664"/>
    </source>
</evidence>
<dbReference type="UniPathway" id="UPA00275">
    <property type="reaction ID" value="UER00404"/>
</dbReference>
<dbReference type="InterPro" id="IPR036467">
    <property type="entry name" value="LS/RS_sf"/>
</dbReference>
<dbReference type="PANTHER" id="PTHR21058">
    <property type="entry name" value="6,7-DIMETHYL-8-RIBITYLLUMAZINE SYNTHASE DMRL SYNTHASE LUMAZINE SYNTHASE"/>
    <property type="match status" value="1"/>
</dbReference>
<dbReference type="GO" id="GO:0009349">
    <property type="term" value="C:riboflavin synthase complex"/>
    <property type="evidence" value="ECO:0007669"/>
    <property type="project" value="UniProtKB-UniRule"/>
</dbReference>
<evidence type="ECO:0000313" key="8">
    <source>
        <dbReference type="EMBL" id="AYF92133.1"/>
    </source>
</evidence>
<protein>
    <recommendedName>
        <fullName evidence="3 7">6,7-dimethyl-8-ribityllumazine synthase</fullName>
        <shortName evidence="7">DMRL synthase</shortName>
        <shortName evidence="7">LS</shortName>
        <shortName evidence="7">Lumazine synthase</shortName>
        <ecNumber evidence="3 7">2.5.1.78</ecNumber>
    </recommendedName>
</protein>
<feature type="binding site" evidence="7">
    <location>
        <position position="22"/>
    </location>
    <ligand>
        <name>5-amino-6-(D-ribitylamino)uracil</name>
        <dbReference type="ChEBI" id="CHEBI:15934"/>
    </ligand>
</feature>
<dbReference type="SUPFAM" id="SSF52121">
    <property type="entry name" value="Lumazine synthase"/>
    <property type="match status" value="1"/>
</dbReference>
<keyword evidence="5 7" id="KW-0808">Transferase</keyword>
<feature type="binding site" evidence="7">
    <location>
        <position position="113"/>
    </location>
    <ligand>
        <name>5-amino-6-(D-ribitylamino)uracil</name>
        <dbReference type="ChEBI" id="CHEBI:15934"/>
    </ligand>
</feature>
<feature type="binding site" evidence="7">
    <location>
        <begin position="85"/>
        <end position="86"/>
    </location>
    <ligand>
        <name>(2S)-2-hydroxy-3-oxobutyl phosphate</name>
        <dbReference type="ChEBI" id="CHEBI:58830"/>
    </ligand>
</feature>
<dbReference type="GO" id="GO:0005829">
    <property type="term" value="C:cytosol"/>
    <property type="evidence" value="ECO:0007669"/>
    <property type="project" value="TreeGrafter"/>
</dbReference>
<evidence type="ECO:0000256" key="7">
    <source>
        <dbReference type="HAMAP-Rule" id="MF_00178"/>
    </source>
</evidence>
<dbReference type="EC" id="2.5.1.78" evidence="3 7"/>
<evidence type="ECO:0000256" key="4">
    <source>
        <dbReference type="ARBA" id="ARBA00022619"/>
    </source>
</evidence>
<gene>
    <name evidence="7" type="primary">ribH</name>
    <name evidence="8" type="ORF">D7I45_00835</name>
</gene>
<dbReference type="Proteomes" id="UP000272003">
    <property type="component" value="Chromosome"/>
</dbReference>
<dbReference type="InterPro" id="IPR002180">
    <property type="entry name" value="LS/RS"/>
</dbReference>
<feature type="binding site" evidence="7">
    <location>
        <begin position="56"/>
        <end position="58"/>
    </location>
    <ligand>
        <name>5-amino-6-(D-ribitylamino)uracil</name>
        <dbReference type="ChEBI" id="CHEBI:15934"/>
    </ligand>
</feature>
<reference evidence="8 9" key="1">
    <citation type="submission" date="2018-09" db="EMBL/GenBank/DDBJ databases">
        <title>Genome sequencing of strain BHWM-4.</title>
        <authorList>
            <person name="Heo J."/>
            <person name="Kim S.-J."/>
            <person name="Kwon S.-W."/>
        </authorList>
    </citation>
    <scope>NUCLEOTIDE SEQUENCE [LARGE SCALE GENOMIC DNA]</scope>
    <source>
        <strain evidence="8 9">BHWM-4</strain>
    </source>
</reference>